<accession>A0A1I4ZDK6</accession>
<dbReference type="InterPro" id="IPR000182">
    <property type="entry name" value="GNAT_dom"/>
</dbReference>
<dbReference type="InterPro" id="IPR016181">
    <property type="entry name" value="Acyl_CoA_acyltransferase"/>
</dbReference>
<name>A0A1I4ZDK6_9FLAO</name>
<dbReference type="GO" id="GO:0005840">
    <property type="term" value="C:ribosome"/>
    <property type="evidence" value="ECO:0007669"/>
    <property type="project" value="UniProtKB-KW"/>
</dbReference>
<keyword evidence="5" id="KW-1185">Reference proteome</keyword>
<evidence type="ECO:0000256" key="2">
    <source>
        <dbReference type="ARBA" id="ARBA00023315"/>
    </source>
</evidence>
<dbReference type="AlphaFoldDB" id="A0A1I4ZDK6"/>
<reference evidence="5" key="1">
    <citation type="submission" date="2016-10" db="EMBL/GenBank/DDBJ databases">
        <authorList>
            <person name="Varghese N."/>
            <person name="Submissions S."/>
        </authorList>
    </citation>
    <scope>NUCLEOTIDE SEQUENCE [LARGE SCALE GENOMIC DNA]</scope>
    <source>
        <strain evidence="5">DSM 23925</strain>
    </source>
</reference>
<dbReference type="Proteomes" id="UP000198705">
    <property type="component" value="Unassembled WGS sequence"/>
</dbReference>
<organism evidence="4 5">
    <name type="scientific">Bizionia echini</name>
    <dbReference type="NCBI Taxonomy" id="649333"/>
    <lineage>
        <taxon>Bacteria</taxon>
        <taxon>Pseudomonadati</taxon>
        <taxon>Bacteroidota</taxon>
        <taxon>Flavobacteriia</taxon>
        <taxon>Flavobacteriales</taxon>
        <taxon>Flavobacteriaceae</taxon>
        <taxon>Bizionia</taxon>
    </lineage>
</organism>
<dbReference type="PROSITE" id="PS51186">
    <property type="entry name" value="GNAT"/>
    <property type="match status" value="1"/>
</dbReference>
<dbReference type="Gene3D" id="3.40.630.30">
    <property type="match status" value="1"/>
</dbReference>
<keyword evidence="4" id="KW-0687">Ribonucleoprotein</keyword>
<dbReference type="SUPFAM" id="SSF55729">
    <property type="entry name" value="Acyl-CoA N-acyltransferases (Nat)"/>
    <property type="match status" value="1"/>
</dbReference>
<evidence type="ECO:0000256" key="1">
    <source>
        <dbReference type="ARBA" id="ARBA00022679"/>
    </source>
</evidence>
<evidence type="ECO:0000259" key="3">
    <source>
        <dbReference type="PROSITE" id="PS51186"/>
    </source>
</evidence>
<dbReference type="PANTHER" id="PTHR43877:SF2">
    <property type="entry name" value="AMINOALKYLPHOSPHONATE N-ACETYLTRANSFERASE-RELATED"/>
    <property type="match status" value="1"/>
</dbReference>
<dbReference type="Pfam" id="PF00583">
    <property type="entry name" value="Acetyltransf_1"/>
    <property type="match status" value="1"/>
</dbReference>
<dbReference type="STRING" id="649333.SAMN04487989_101750"/>
<feature type="domain" description="N-acetyltransferase" evidence="3">
    <location>
        <begin position="7"/>
        <end position="172"/>
    </location>
</feature>
<keyword evidence="1" id="KW-0808">Transferase</keyword>
<dbReference type="EMBL" id="FOVN01000001">
    <property type="protein sequence ID" value="SFN48362.1"/>
    <property type="molecule type" value="Genomic_DNA"/>
</dbReference>
<sequence length="172" mass="20262">MQIYAFIMIRKGTNEDIDTILKITQACAIDMVSKNIHQWNSKYPNRTAFENDVTRTELFVLEEETIIGCVVISTHMDAEYQSISWLTPNQNNLYIHRLAIHPNYQGNGFARKLMDFAEKLAVTKKFHSIRLDTFSKNLKNQKFYELRGYKKLGSIYFPNQSEHPFYCYEFVL</sequence>
<dbReference type="CDD" id="cd04301">
    <property type="entry name" value="NAT_SF"/>
    <property type="match status" value="1"/>
</dbReference>
<gene>
    <name evidence="4" type="ORF">SAMN04487989_101750</name>
</gene>
<dbReference type="InterPro" id="IPR050832">
    <property type="entry name" value="Bact_Acetyltransf"/>
</dbReference>
<keyword evidence="2" id="KW-0012">Acyltransferase</keyword>
<dbReference type="PANTHER" id="PTHR43877">
    <property type="entry name" value="AMINOALKYLPHOSPHONATE N-ACETYLTRANSFERASE-RELATED-RELATED"/>
    <property type="match status" value="1"/>
</dbReference>
<evidence type="ECO:0000313" key="5">
    <source>
        <dbReference type="Proteomes" id="UP000198705"/>
    </source>
</evidence>
<protein>
    <submittedName>
        <fullName evidence="4">Ribosomal protein S18 acetylase RimI</fullName>
    </submittedName>
</protein>
<proteinExistence type="predicted"/>
<evidence type="ECO:0000313" key="4">
    <source>
        <dbReference type="EMBL" id="SFN48362.1"/>
    </source>
</evidence>
<keyword evidence="4" id="KW-0689">Ribosomal protein</keyword>
<dbReference type="GO" id="GO:0016747">
    <property type="term" value="F:acyltransferase activity, transferring groups other than amino-acyl groups"/>
    <property type="evidence" value="ECO:0007669"/>
    <property type="project" value="InterPro"/>
</dbReference>